<dbReference type="PANTHER" id="PTHR48081:SF8">
    <property type="entry name" value="ALPHA_BETA HYDROLASE FOLD-3 DOMAIN-CONTAINING PROTEIN-RELATED"/>
    <property type="match status" value="1"/>
</dbReference>
<dbReference type="EMBL" id="MU404364">
    <property type="protein sequence ID" value="KAI1608170.1"/>
    <property type="molecule type" value="Genomic_DNA"/>
</dbReference>
<reference evidence="4" key="1">
    <citation type="journal article" date="2022" name="bioRxiv">
        <title>Deciphering the potential niche of two novel black yeast fungi from a biological soil crust based on their genomes, phenotypes, and melanin regulation.</title>
        <authorList>
            <consortium name="DOE Joint Genome Institute"/>
            <person name="Carr E.C."/>
            <person name="Barton Q."/>
            <person name="Grambo S."/>
            <person name="Sullivan M."/>
            <person name="Renfro C.M."/>
            <person name="Kuo A."/>
            <person name="Pangilinan J."/>
            <person name="Lipzen A."/>
            <person name="Keymanesh K."/>
            <person name="Savage E."/>
            <person name="Barry K."/>
            <person name="Grigoriev I.V."/>
            <person name="Riekhof W.R."/>
            <person name="Harris S.S."/>
        </authorList>
    </citation>
    <scope>NUCLEOTIDE SEQUENCE</scope>
    <source>
        <strain evidence="4">JF 03-4F</strain>
    </source>
</reference>
<gene>
    <name evidence="4" type="ORF">EDD36DRAFT_478935</name>
</gene>
<sequence length="356" mass="38993">MADYSDFGSPCEDWLNLTRDNAIVPPVPLLQTREQSRAFRAAGNEARYRASKEALSKLGGLGVSIQTVSILCRDFQEIGARIYRPSPSASSRETTAASLQDGDSCKVLLYFHGGGFLSGSLSTEDALCVQLANHGNVVVISVNYRHTPEWTYPTQFDDAWAARCQILHEPQTLGLPPNIALYVAGISSGANLAASLTVRERITDDVKIKGQALWMPWLCHPDSFPTHAIVSPEKSSPIQCRDAPLLSYSLVQAFAEMLQVDENGISDMIVNPLLCSGTVLERMPPTHILVCGNDPLRDHGMLFADKLDSAGVPVRSEIYPGLPHGFGRINGLKSNKAWDNDMDEGLQWLLQSHHKL</sequence>
<dbReference type="Proteomes" id="UP001203852">
    <property type="component" value="Unassembled WGS sequence"/>
</dbReference>
<dbReference type="AlphaFoldDB" id="A0AAN6I8X9"/>
<dbReference type="Gene3D" id="3.40.50.1820">
    <property type="entry name" value="alpha/beta hydrolase"/>
    <property type="match status" value="1"/>
</dbReference>
<dbReference type="SUPFAM" id="SSF53474">
    <property type="entry name" value="alpha/beta-Hydrolases"/>
    <property type="match status" value="1"/>
</dbReference>
<dbReference type="InterPro" id="IPR050300">
    <property type="entry name" value="GDXG_lipolytic_enzyme"/>
</dbReference>
<comment type="caution">
    <text evidence="4">The sequence shown here is derived from an EMBL/GenBank/DDBJ whole genome shotgun (WGS) entry which is preliminary data.</text>
</comment>
<proteinExistence type="inferred from homology"/>
<protein>
    <submittedName>
        <fullName evidence="4">Alpha/beta hydrolase fold-domain-containing protein</fullName>
    </submittedName>
</protein>
<dbReference type="GO" id="GO:0016787">
    <property type="term" value="F:hydrolase activity"/>
    <property type="evidence" value="ECO:0007669"/>
    <property type="project" value="UniProtKB-KW"/>
</dbReference>
<evidence type="ECO:0000256" key="1">
    <source>
        <dbReference type="ARBA" id="ARBA00010515"/>
    </source>
</evidence>
<comment type="similarity">
    <text evidence="1">Belongs to the 'GDXG' lipolytic enzyme family.</text>
</comment>
<evidence type="ECO:0000256" key="2">
    <source>
        <dbReference type="ARBA" id="ARBA00022801"/>
    </source>
</evidence>
<dbReference type="InterPro" id="IPR013094">
    <property type="entry name" value="AB_hydrolase_3"/>
</dbReference>
<feature type="domain" description="Alpha/beta hydrolase fold-3" evidence="3">
    <location>
        <begin position="108"/>
        <end position="326"/>
    </location>
</feature>
<dbReference type="PANTHER" id="PTHR48081">
    <property type="entry name" value="AB HYDROLASE SUPERFAMILY PROTEIN C4A8.06C"/>
    <property type="match status" value="1"/>
</dbReference>
<dbReference type="PROSITE" id="PS01173">
    <property type="entry name" value="LIPASE_GDXG_HIS"/>
    <property type="match status" value="1"/>
</dbReference>
<evidence type="ECO:0000313" key="5">
    <source>
        <dbReference type="Proteomes" id="UP001203852"/>
    </source>
</evidence>
<dbReference type="InterPro" id="IPR002168">
    <property type="entry name" value="Lipase_GDXG_HIS_AS"/>
</dbReference>
<accession>A0AAN6I8X9</accession>
<evidence type="ECO:0000259" key="3">
    <source>
        <dbReference type="Pfam" id="PF07859"/>
    </source>
</evidence>
<keyword evidence="5" id="KW-1185">Reference proteome</keyword>
<organism evidence="4 5">
    <name type="scientific">Exophiala viscosa</name>
    <dbReference type="NCBI Taxonomy" id="2486360"/>
    <lineage>
        <taxon>Eukaryota</taxon>
        <taxon>Fungi</taxon>
        <taxon>Dikarya</taxon>
        <taxon>Ascomycota</taxon>
        <taxon>Pezizomycotina</taxon>
        <taxon>Eurotiomycetes</taxon>
        <taxon>Chaetothyriomycetidae</taxon>
        <taxon>Chaetothyriales</taxon>
        <taxon>Herpotrichiellaceae</taxon>
        <taxon>Exophiala</taxon>
    </lineage>
</organism>
<evidence type="ECO:0000313" key="4">
    <source>
        <dbReference type="EMBL" id="KAI1608170.1"/>
    </source>
</evidence>
<name>A0AAN6I8X9_9EURO</name>
<keyword evidence="2 4" id="KW-0378">Hydrolase</keyword>
<dbReference type="InterPro" id="IPR029058">
    <property type="entry name" value="AB_hydrolase_fold"/>
</dbReference>
<dbReference type="Pfam" id="PF07859">
    <property type="entry name" value="Abhydrolase_3"/>
    <property type="match status" value="1"/>
</dbReference>